<dbReference type="AlphaFoldDB" id="A0A2H0X189"/>
<dbReference type="InterPro" id="IPR050178">
    <property type="entry name" value="AspA/AstE_fam"/>
</dbReference>
<organism evidence="1 2">
    <name type="scientific">Candidatus Collierbacteria bacterium CG09_land_8_20_14_0_10_46_12</name>
    <dbReference type="NCBI Taxonomy" id="1974533"/>
    <lineage>
        <taxon>Bacteria</taxon>
        <taxon>Candidatus Collieribacteriota</taxon>
    </lineage>
</organism>
<evidence type="ECO:0000313" key="2">
    <source>
        <dbReference type="Proteomes" id="UP000229574"/>
    </source>
</evidence>
<dbReference type="Gene3D" id="3.40.630.10">
    <property type="entry name" value="Zn peptidases"/>
    <property type="match status" value="1"/>
</dbReference>
<comment type="caution">
    <text evidence="1">The sequence shown here is derived from an EMBL/GenBank/DDBJ whole genome shotgun (WGS) entry which is preliminary data.</text>
</comment>
<reference evidence="2" key="1">
    <citation type="submission" date="2017-09" db="EMBL/GenBank/DDBJ databases">
        <title>Depth-based differentiation of microbial function through sediment-hosted aquifers and enrichment of novel symbionts in the deep terrestrial subsurface.</title>
        <authorList>
            <person name="Probst A.J."/>
            <person name="Ladd B."/>
            <person name="Jarett J.K."/>
            <person name="Geller-Mcgrath D.E."/>
            <person name="Sieber C.M.K."/>
            <person name="Emerson J.B."/>
            <person name="Anantharaman K."/>
            <person name="Thomas B.C."/>
            <person name="Malmstrom R."/>
            <person name="Stieglmeier M."/>
            <person name="Klingl A."/>
            <person name="Woyke T."/>
            <person name="Ryan C.M."/>
            <person name="Banfield J.F."/>
        </authorList>
    </citation>
    <scope>NUCLEOTIDE SEQUENCE [LARGE SCALE GENOMIC DNA]</scope>
</reference>
<gene>
    <name evidence="1" type="ORF">COT54_01940</name>
</gene>
<dbReference type="EMBL" id="PEYY01000081">
    <property type="protein sequence ID" value="PIS17938.1"/>
    <property type="molecule type" value="Genomic_DNA"/>
</dbReference>
<proteinExistence type="predicted"/>
<dbReference type="PANTHER" id="PTHR15162">
    <property type="entry name" value="ASPARTOACYLASE"/>
    <property type="match status" value="1"/>
</dbReference>
<dbReference type="Proteomes" id="UP000229574">
    <property type="component" value="Unassembled WGS sequence"/>
</dbReference>
<protein>
    <recommendedName>
        <fullName evidence="3">Succinylglutamate desuccinylase</fullName>
    </recommendedName>
</protein>
<accession>A0A2H0X189</accession>
<dbReference type="PANTHER" id="PTHR15162:SF7">
    <property type="entry name" value="SUCCINYLGLUTAMATE DESUCCINYLASE"/>
    <property type="match status" value="1"/>
</dbReference>
<evidence type="ECO:0000313" key="1">
    <source>
        <dbReference type="EMBL" id="PIS17938.1"/>
    </source>
</evidence>
<dbReference type="SUPFAM" id="SSF53187">
    <property type="entry name" value="Zn-dependent exopeptidases"/>
    <property type="match status" value="1"/>
</dbReference>
<dbReference type="GO" id="GO:0005829">
    <property type="term" value="C:cytosol"/>
    <property type="evidence" value="ECO:0007669"/>
    <property type="project" value="TreeGrafter"/>
</dbReference>
<sequence length="213" mass="23638">MRNIQFVTAVHGNEIMPTLALVSIGIDQIVANPRALSRGVRLTEADLNASFGTGGDSYEEKRARELMKILNKKKLIVDFHTFSCASEPFAIIVDMAMLPLAASLGVKRVVYMKHNIKGGHALINHRLGVSVEVGEHSNITSFDTTLKIVGRLQKSGIKPGKVKIYEVYGRIEEQGEYKNFVERDGFIPVLYGERAYPDQGFYGLKVREITGTI</sequence>
<name>A0A2H0X189_9BACT</name>
<evidence type="ECO:0008006" key="3">
    <source>
        <dbReference type="Google" id="ProtNLM"/>
    </source>
</evidence>